<dbReference type="BioCyc" id="DPIE1322246:BN4_RS07800-MONOMER"/>
<reference evidence="1 2" key="1">
    <citation type="journal article" date="2013" name="PLoS ONE">
        <title>The first genomic and proteomic characterization of a deep-sea sulfate reducer: insights into the piezophilic lifestyle of Desulfovibrio piezophilus.</title>
        <authorList>
            <person name="Pradel N."/>
            <person name="Ji B."/>
            <person name="Gimenez G."/>
            <person name="Talla E."/>
            <person name="Lenoble P."/>
            <person name="Garel M."/>
            <person name="Tamburini C."/>
            <person name="Fourquet P."/>
            <person name="Lebrun R."/>
            <person name="Bertin P."/>
            <person name="Denis Y."/>
            <person name="Pophillat M."/>
            <person name="Barbe V."/>
            <person name="Ollivier B."/>
            <person name="Dolla A."/>
        </authorList>
    </citation>
    <scope>NUCLEOTIDE SEQUENCE [LARGE SCALE GENOMIC DNA]</scope>
    <source>
        <strain evidence="2">DSM 10523 / SB164P1</strain>
    </source>
</reference>
<evidence type="ECO:0000313" key="2">
    <source>
        <dbReference type="Proteomes" id="UP000011724"/>
    </source>
</evidence>
<gene>
    <name evidence="1" type="ordered locus">BN4_11558</name>
</gene>
<proteinExistence type="predicted"/>
<protein>
    <submittedName>
        <fullName evidence="1">Uncharacterized protein</fullName>
    </submittedName>
</protein>
<name>M1WVX5_PSEP2</name>
<keyword evidence="2" id="KW-1185">Reference proteome</keyword>
<sequence length="274" mass="30125">MYKDLAEHFVRSFFMHMEPIQIAGVFDTRTSAKGYCARCDTVHSTVVGYGAKYAGELFRRLEKEKRIDFSVPESDADPRLATETLYGEARGQMFGVLVCRDADGQYGLLKAFSGQYNGIWNVEGWVPPLIDVSRLAAMSSGVERFIKRLGAMIEALPAGSPERKALIDKRKSVSQALMKDIHMLYSIPSFGGRDLPLSEVVVGEGGIPTGMGDCCAPKLLGHAARHSLKPLGLAEFYVGRENRSKSRMHGGMYSACSEKCQRILGHMLCGTSET</sequence>
<evidence type="ECO:0000313" key="1">
    <source>
        <dbReference type="EMBL" id="CCH48793.1"/>
    </source>
</evidence>
<organism evidence="1 2">
    <name type="scientific">Pseudodesulfovibrio piezophilus (strain DSM 21447 / JCM 15486 / C1TLV30)</name>
    <name type="common">Desulfovibrio piezophilus</name>
    <dbReference type="NCBI Taxonomy" id="1322246"/>
    <lineage>
        <taxon>Bacteria</taxon>
        <taxon>Pseudomonadati</taxon>
        <taxon>Thermodesulfobacteriota</taxon>
        <taxon>Desulfovibrionia</taxon>
        <taxon>Desulfovibrionales</taxon>
        <taxon>Desulfovibrionaceae</taxon>
    </lineage>
</organism>
<reference evidence="2" key="2">
    <citation type="journal article" date="2013" name="Stand. Genomic Sci.">
        <title>Complete genome sequence of Desulfocapsa sulfexigens, a marine deltaproteobacterium specialized in disproportionating inorganic sulfur compounds.</title>
        <authorList>
            <person name="Finster K.W."/>
            <person name="Kjeldsen K.U."/>
            <person name="Kube M."/>
            <person name="Reinhardt R."/>
            <person name="Mussmann M."/>
            <person name="Amann R."/>
            <person name="Schreiber L."/>
        </authorList>
    </citation>
    <scope>NUCLEOTIDE SEQUENCE [LARGE SCALE GENOMIC DNA]</scope>
    <source>
        <strain evidence="2">DSM 10523 / SB164P1</strain>
    </source>
</reference>
<dbReference type="Proteomes" id="UP000011724">
    <property type="component" value="Chromosome"/>
</dbReference>
<dbReference type="PATRIC" id="fig|879567.3.peg.1624"/>
<accession>M1WVX5</accession>
<dbReference type="HOGENOM" id="CLU_055349_0_0_7"/>
<dbReference type="STRING" id="1322246.BN4_11558"/>
<dbReference type="KEGG" id="dpi:BN4_11558"/>
<dbReference type="EMBL" id="FO203427">
    <property type="protein sequence ID" value="CCH48793.1"/>
    <property type="molecule type" value="Genomic_DNA"/>
</dbReference>
<dbReference type="eggNOG" id="COG0564">
    <property type="taxonomic scope" value="Bacteria"/>
</dbReference>
<dbReference type="AlphaFoldDB" id="M1WVX5"/>